<dbReference type="GO" id="GO:0003919">
    <property type="term" value="F:FMN adenylyltransferase activity"/>
    <property type="evidence" value="ECO:0007669"/>
    <property type="project" value="UniProtKB-EC"/>
</dbReference>
<accession>A0A0H3GEE6</accession>
<comment type="pathway">
    <text evidence="1">Cofactor biosynthesis; FAD biosynthesis; FAD from FMN: step 1/1.</text>
</comment>
<dbReference type="SUPFAM" id="SSF52374">
    <property type="entry name" value="Nucleotidylyl transferase"/>
    <property type="match status" value="1"/>
</dbReference>
<dbReference type="RefSeq" id="WP_003721848.1">
    <property type="nucleotide sequence ID" value="NC_017544.1"/>
</dbReference>
<dbReference type="CDD" id="cd02064">
    <property type="entry name" value="FAD_synthetase_N"/>
    <property type="match status" value="1"/>
</dbReference>
<dbReference type="FunFam" id="3.40.50.620:FF:000021">
    <property type="entry name" value="Riboflavin biosynthesis protein"/>
    <property type="match status" value="1"/>
</dbReference>
<dbReference type="EMBL" id="CP002002">
    <property type="protein sequence ID" value="AEO05730.1"/>
    <property type="molecule type" value="Genomic_DNA"/>
</dbReference>
<evidence type="ECO:0000256" key="2">
    <source>
        <dbReference type="ARBA" id="ARBA00010214"/>
    </source>
</evidence>
<gene>
    <name evidence="13" type="ordered locus">LMRG_00416</name>
</gene>
<comment type="similarity">
    <text evidence="2">Belongs to the RibF family.</text>
</comment>
<keyword evidence="10" id="KW-0067">ATP-binding</keyword>
<dbReference type="GO" id="GO:0009231">
    <property type="term" value="P:riboflavin biosynthetic process"/>
    <property type="evidence" value="ECO:0007669"/>
    <property type="project" value="InterPro"/>
</dbReference>
<keyword evidence="5" id="KW-0288">FMN</keyword>
<dbReference type="Gene3D" id="3.40.50.620">
    <property type="entry name" value="HUPs"/>
    <property type="match status" value="1"/>
</dbReference>
<dbReference type="Pfam" id="PF06574">
    <property type="entry name" value="FAD_syn"/>
    <property type="match status" value="1"/>
</dbReference>
<evidence type="ECO:0000313" key="14">
    <source>
        <dbReference type="Proteomes" id="UP000001288"/>
    </source>
</evidence>
<dbReference type="SMR" id="A0A0H3GEE6"/>
<dbReference type="GO" id="GO:0006747">
    <property type="term" value="P:FAD biosynthetic process"/>
    <property type="evidence" value="ECO:0007669"/>
    <property type="project" value="UniProtKB-UniPathway"/>
</dbReference>
<dbReference type="EC" id="2.7.7.2" evidence="3"/>
<keyword evidence="6" id="KW-0808">Transferase</keyword>
<organism evidence="13 14">
    <name type="scientific">Listeria monocytogenes serotype 1/2a (strain 10403S)</name>
    <dbReference type="NCBI Taxonomy" id="393133"/>
    <lineage>
        <taxon>Bacteria</taxon>
        <taxon>Bacillati</taxon>
        <taxon>Bacillota</taxon>
        <taxon>Bacilli</taxon>
        <taxon>Bacillales</taxon>
        <taxon>Listeriaceae</taxon>
        <taxon>Listeria</taxon>
    </lineage>
</organism>
<dbReference type="AlphaFoldDB" id="A0A0H3GEE6"/>
<protein>
    <recommendedName>
        <fullName evidence="3">FAD synthase</fullName>
        <ecNumber evidence="3">2.7.7.2</ecNumber>
    </recommendedName>
</protein>
<sequence>MEVSHVTLAPNKDSRAAVLTIGKFDGVHIGHQTILNTALSIKKENEILTAISFSPHPLWALKQIEIYREMLTPRMEKERWLAYYGVNHLIETEFTSRYAETTPEEFVTDHLTNLNLSHIVVGSEFNFGKGRDSDVDLLRDLCKPYDIGVTSVPVIETNQTKISSTNIRAFIRRGHFQEAEELLGHPWYITGIVENGEMTGLDDYVLPATGTYQTDSGIVNVTNNRTIEVGLSDGLQQLHMKNELSE</sequence>
<dbReference type="PANTHER" id="PTHR22749:SF6">
    <property type="entry name" value="RIBOFLAVIN KINASE"/>
    <property type="match status" value="1"/>
</dbReference>
<dbReference type="HOGENOM" id="CLU_048437_0_2_9"/>
<evidence type="ECO:0000256" key="11">
    <source>
        <dbReference type="ARBA" id="ARBA00049494"/>
    </source>
</evidence>
<name>A0A0H3GEE6_LISM4</name>
<dbReference type="InterPro" id="IPR015864">
    <property type="entry name" value="FAD_synthase"/>
</dbReference>
<dbReference type="Proteomes" id="UP000001288">
    <property type="component" value="Chromosome"/>
</dbReference>
<evidence type="ECO:0000256" key="8">
    <source>
        <dbReference type="ARBA" id="ARBA00022741"/>
    </source>
</evidence>
<evidence type="ECO:0000256" key="3">
    <source>
        <dbReference type="ARBA" id="ARBA00012393"/>
    </source>
</evidence>
<evidence type="ECO:0000256" key="4">
    <source>
        <dbReference type="ARBA" id="ARBA00022630"/>
    </source>
</evidence>
<keyword evidence="9" id="KW-0274">FAD</keyword>
<dbReference type="GO" id="GO:0008531">
    <property type="term" value="F:riboflavin kinase activity"/>
    <property type="evidence" value="ECO:0007669"/>
    <property type="project" value="TreeGrafter"/>
</dbReference>
<reference evidence="14" key="1">
    <citation type="submission" date="2010-04" db="EMBL/GenBank/DDBJ databases">
        <title>The genome sequence of Listeria monocytogenes strain 10403S.</title>
        <authorList>
            <consortium name="The Broad Institute Genome Sequencing Platform"/>
            <consortium name="The Broad Institute Genome Sequencing Center for Infectious Disease."/>
            <person name="Borowsky M."/>
            <person name="Borodovsky M."/>
            <person name="Young S.K."/>
            <person name="Zeng Q."/>
            <person name="Koehrsen M."/>
            <person name="Fitzgerald M."/>
            <person name="Wiedmann M."/>
            <person name="Swaminathan B."/>
            <person name="Lauer P."/>
            <person name="Portnoy D."/>
            <person name="Cossart P."/>
            <person name="Buchrieser C."/>
            <person name="Higgins D."/>
            <person name="Abouelleil A."/>
            <person name="Alvarado L."/>
            <person name="Arachchi H.M."/>
            <person name="Berlin A."/>
            <person name="Borenstein D."/>
            <person name="Brown A."/>
            <person name="Chapman S.B."/>
            <person name="Chen Z."/>
            <person name="Dunbar C.D."/>
            <person name="Engels R."/>
            <person name="Freedman E."/>
            <person name="Gearin G."/>
            <person name="Gellesch M."/>
            <person name="Goldberg J."/>
            <person name="Griggs A."/>
            <person name="Gujja S."/>
            <person name="Heilman E."/>
            <person name="Heiman D."/>
            <person name="Howarth C."/>
            <person name="Jen D."/>
            <person name="Larson L."/>
            <person name="Lui A."/>
            <person name="MacDonald J."/>
            <person name="Mehta T."/>
            <person name="Montmayeur A."/>
            <person name="Neiman D."/>
            <person name="Park D."/>
            <person name="Pearson M."/>
            <person name="Priest M."/>
            <person name="Richards J."/>
            <person name="Roberts A."/>
            <person name="Saif S."/>
            <person name="Shea T."/>
            <person name="Shenoy N."/>
            <person name="Sisk P."/>
            <person name="Stolte C."/>
            <person name="Sykes S."/>
            <person name="Walk T."/>
            <person name="White J."/>
            <person name="Yandava C."/>
            <person name="Haas B."/>
            <person name="Nusbaum C."/>
            <person name="Birren B."/>
        </authorList>
    </citation>
    <scope>NUCLEOTIDE SEQUENCE [LARGE SCALE GENOMIC DNA]</scope>
    <source>
        <strain evidence="14">10403S</strain>
    </source>
</reference>
<proteinExistence type="inferred from homology"/>
<evidence type="ECO:0000256" key="10">
    <source>
        <dbReference type="ARBA" id="ARBA00022840"/>
    </source>
</evidence>
<evidence type="ECO:0000259" key="12">
    <source>
        <dbReference type="Pfam" id="PF06574"/>
    </source>
</evidence>
<keyword evidence="8" id="KW-0547">Nucleotide-binding</keyword>
<keyword evidence="7" id="KW-0548">Nucleotidyltransferase</keyword>
<evidence type="ECO:0000313" key="13">
    <source>
        <dbReference type="EMBL" id="AEO05730.1"/>
    </source>
</evidence>
<evidence type="ECO:0000256" key="1">
    <source>
        <dbReference type="ARBA" id="ARBA00004726"/>
    </source>
</evidence>
<evidence type="ECO:0000256" key="7">
    <source>
        <dbReference type="ARBA" id="ARBA00022695"/>
    </source>
</evidence>
<dbReference type="PANTHER" id="PTHR22749">
    <property type="entry name" value="RIBOFLAVIN KINASE/FMN ADENYLYLTRANSFERASE"/>
    <property type="match status" value="1"/>
</dbReference>
<dbReference type="InterPro" id="IPR014729">
    <property type="entry name" value="Rossmann-like_a/b/a_fold"/>
</dbReference>
<evidence type="ECO:0000256" key="5">
    <source>
        <dbReference type="ARBA" id="ARBA00022643"/>
    </source>
</evidence>
<comment type="catalytic activity">
    <reaction evidence="11">
        <text>FMN + ATP + H(+) = FAD + diphosphate</text>
        <dbReference type="Rhea" id="RHEA:17237"/>
        <dbReference type="ChEBI" id="CHEBI:15378"/>
        <dbReference type="ChEBI" id="CHEBI:30616"/>
        <dbReference type="ChEBI" id="CHEBI:33019"/>
        <dbReference type="ChEBI" id="CHEBI:57692"/>
        <dbReference type="ChEBI" id="CHEBI:58210"/>
        <dbReference type="EC" id="2.7.7.2"/>
    </reaction>
</comment>
<keyword evidence="4" id="KW-0285">Flavoprotein</keyword>
<feature type="domain" description="FAD synthetase" evidence="12">
    <location>
        <begin position="12"/>
        <end position="166"/>
    </location>
</feature>
<dbReference type="KEGG" id="lmt:LMRG_00416"/>
<dbReference type="GO" id="GO:0009398">
    <property type="term" value="P:FMN biosynthetic process"/>
    <property type="evidence" value="ECO:0007669"/>
    <property type="project" value="TreeGrafter"/>
</dbReference>
<evidence type="ECO:0000256" key="9">
    <source>
        <dbReference type="ARBA" id="ARBA00022827"/>
    </source>
</evidence>
<dbReference type="GO" id="GO:0005524">
    <property type="term" value="F:ATP binding"/>
    <property type="evidence" value="ECO:0007669"/>
    <property type="project" value="UniProtKB-KW"/>
</dbReference>
<dbReference type="InterPro" id="IPR023468">
    <property type="entry name" value="Riboflavin_kinase"/>
</dbReference>
<dbReference type="UniPathway" id="UPA00277">
    <property type="reaction ID" value="UER00407"/>
</dbReference>
<evidence type="ECO:0000256" key="6">
    <source>
        <dbReference type="ARBA" id="ARBA00022679"/>
    </source>
</evidence>